<dbReference type="Proteomes" id="UP001160334">
    <property type="component" value="Unassembled WGS sequence"/>
</dbReference>
<evidence type="ECO:0000313" key="4">
    <source>
        <dbReference type="Proteomes" id="UP001160334"/>
    </source>
</evidence>
<dbReference type="Pfam" id="PF00589">
    <property type="entry name" value="Phage_integrase"/>
    <property type="match status" value="1"/>
</dbReference>
<evidence type="ECO:0000259" key="2">
    <source>
        <dbReference type="PROSITE" id="PS51898"/>
    </source>
</evidence>
<name>A0ABT6ME58_9NOCA</name>
<keyword evidence="4" id="KW-1185">Reference proteome</keyword>
<dbReference type="InterPro" id="IPR002104">
    <property type="entry name" value="Integrase_catalytic"/>
</dbReference>
<evidence type="ECO:0000256" key="1">
    <source>
        <dbReference type="ARBA" id="ARBA00023172"/>
    </source>
</evidence>
<dbReference type="Gene3D" id="1.10.443.10">
    <property type="entry name" value="Intergrase catalytic core"/>
    <property type="match status" value="1"/>
</dbReference>
<dbReference type="RefSeq" id="WP_280761889.1">
    <property type="nucleotide sequence ID" value="NZ_JARXVC010000010.1"/>
</dbReference>
<dbReference type="PANTHER" id="PTHR30349">
    <property type="entry name" value="PHAGE INTEGRASE-RELATED"/>
    <property type="match status" value="1"/>
</dbReference>
<dbReference type="SUPFAM" id="SSF56349">
    <property type="entry name" value="DNA breaking-rejoining enzymes"/>
    <property type="match status" value="1"/>
</dbReference>
<accession>A0ABT6ME58</accession>
<organism evidence="3 4">
    <name type="scientific">Prescottella agglutinans</name>
    <dbReference type="NCBI Taxonomy" id="1644129"/>
    <lineage>
        <taxon>Bacteria</taxon>
        <taxon>Bacillati</taxon>
        <taxon>Actinomycetota</taxon>
        <taxon>Actinomycetes</taxon>
        <taxon>Mycobacteriales</taxon>
        <taxon>Nocardiaceae</taxon>
        <taxon>Prescottella</taxon>
    </lineage>
</organism>
<dbReference type="CDD" id="cd00397">
    <property type="entry name" value="DNA_BRE_C"/>
    <property type="match status" value="1"/>
</dbReference>
<dbReference type="PANTHER" id="PTHR30349:SF64">
    <property type="entry name" value="PROPHAGE INTEGRASE INTD-RELATED"/>
    <property type="match status" value="1"/>
</dbReference>
<comment type="caution">
    <text evidence="3">The sequence shown here is derived from an EMBL/GenBank/DDBJ whole genome shotgun (WGS) entry which is preliminary data.</text>
</comment>
<evidence type="ECO:0000313" key="3">
    <source>
        <dbReference type="EMBL" id="MDH6282593.1"/>
    </source>
</evidence>
<dbReference type="InterPro" id="IPR013762">
    <property type="entry name" value="Integrase-like_cat_sf"/>
</dbReference>
<sequence>MTAVVTDLLDNYEVSMRGAGLSERWIRDSLSTLRKVERETGTNIAHMATVELSRFLGRPHLSANSRSTYFGQLVSFYRWLADNGGANPMERMRRPRVPRSVPRPVSDAQLNRLLAQRMHHRTRVMILLAAFAGLRVHEIAKFRGEDIDPIERVIRVQGKGGHRAELPAHPLLVDAAGSMPRSGWWFPSNSKCPGEHVLSRSVSDIIGRTMRRADVPGTPHSLRHWYGTTLVRSGADLRTARTLLRHASLATTQIYTAVADSSRIEAIERLGAGVVSVGPCVTPEGR</sequence>
<proteinExistence type="predicted"/>
<gene>
    <name evidence="3" type="ORF">M2280_003824</name>
</gene>
<feature type="domain" description="Tyr recombinase" evidence="2">
    <location>
        <begin position="100"/>
        <end position="269"/>
    </location>
</feature>
<keyword evidence="1" id="KW-0233">DNA recombination</keyword>
<reference evidence="3 4" key="1">
    <citation type="submission" date="2023-04" db="EMBL/GenBank/DDBJ databases">
        <title>Forest soil microbial communities from Buena Vista Peninsula, Colon Province, Panama.</title>
        <authorList>
            <person name="Bouskill N."/>
        </authorList>
    </citation>
    <scope>NUCLEOTIDE SEQUENCE [LARGE SCALE GENOMIC DNA]</scope>
    <source>
        <strain evidence="3 4">CFH S0262</strain>
    </source>
</reference>
<dbReference type="InterPro" id="IPR011010">
    <property type="entry name" value="DNA_brk_join_enz"/>
</dbReference>
<dbReference type="EMBL" id="JARXVC010000010">
    <property type="protein sequence ID" value="MDH6282593.1"/>
    <property type="molecule type" value="Genomic_DNA"/>
</dbReference>
<dbReference type="PROSITE" id="PS51898">
    <property type="entry name" value="TYR_RECOMBINASE"/>
    <property type="match status" value="1"/>
</dbReference>
<protein>
    <submittedName>
        <fullName evidence="3">Integrase/recombinase XerD</fullName>
    </submittedName>
</protein>
<dbReference type="InterPro" id="IPR050090">
    <property type="entry name" value="Tyrosine_recombinase_XerCD"/>
</dbReference>